<dbReference type="Pfam" id="PF07859">
    <property type="entry name" value="Abhydrolase_3"/>
    <property type="match status" value="1"/>
</dbReference>
<dbReference type="EMBL" id="CP042582">
    <property type="protein sequence ID" value="QEX21823.1"/>
    <property type="molecule type" value="Genomic_DNA"/>
</dbReference>
<evidence type="ECO:0000256" key="1">
    <source>
        <dbReference type="ARBA" id="ARBA00022801"/>
    </source>
</evidence>
<dbReference type="InterPro" id="IPR013094">
    <property type="entry name" value="AB_hydrolase_3"/>
</dbReference>
<dbReference type="PANTHER" id="PTHR48081">
    <property type="entry name" value="AB HYDROLASE SUPERFAMILY PROTEIN C4A8.06C"/>
    <property type="match status" value="1"/>
</dbReference>
<accession>A0A5J6MY14</accession>
<dbReference type="RefSeq" id="WP_225309184.1">
    <property type="nucleotide sequence ID" value="NZ_CP042582.1"/>
</dbReference>
<name>A0A5J6MY14_9PROT</name>
<dbReference type="Proteomes" id="UP000325797">
    <property type="component" value="Chromosome"/>
</dbReference>
<gene>
    <name evidence="3" type="ORF">FRZ61_17520</name>
</gene>
<dbReference type="InterPro" id="IPR029058">
    <property type="entry name" value="AB_hydrolase_fold"/>
</dbReference>
<dbReference type="Gene3D" id="3.40.50.1820">
    <property type="entry name" value="alpha/beta hydrolase"/>
    <property type="match status" value="1"/>
</dbReference>
<protein>
    <submittedName>
        <fullName evidence="3">Lipase</fullName>
    </submittedName>
</protein>
<proteinExistence type="predicted"/>
<dbReference type="KEGG" id="hadh:FRZ61_17520"/>
<evidence type="ECO:0000313" key="4">
    <source>
        <dbReference type="Proteomes" id="UP000325797"/>
    </source>
</evidence>
<dbReference type="GO" id="GO:0016787">
    <property type="term" value="F:hydrolase activity"/>
    <property type="evidence" value="ECO:0007669"/>
    <property type="project" value="UniProtKB-KW"/>
</dbReference>
<dbReference type="SUPFAM" id="SSF53474">
    <property type="entry name" value="alpha/beta-Hydrolases"/>
    <property type="match status" value="1"/>
</dbReference>
<reference evidence="3 4" key="1">
    <citation type="submission" date="2019-08" db="EMBL/GenBank/DDBJ databases">
        <title>Hyperibacter terrae gen. nov., sp. nov. and Hyperibacter viscosus sp. nov., two new members in the family Rhodospirillaceae isolated from the rhizosphere of Hypericum perforatum.</title>
        <authorList>
            <person name="Noviana Z."/>
        </authorList>
    </citation>
    <scope>NUCLEOTIDE SEQUENCE [LARGE SCALE GENOMIC DNA]</scope>
    <source>
        <strain evidence="3 4">R5959</strain>
    </source>
</reference>
<feature type="domain" description="Alpha/beta hydrolase fold-3" evidence="2">
    <location>
        <begin position="92"/>
        <end position="300"/>
    </location>
</feature>
<keyword evidence="4" id="KW-1185">Reference proteome</keyword>
<dbReference type="InterPro" id="IPR050300">
    <property type="entry name" value="GDXG_lipolytic_enzyme"/>
</dbReference>
<keyword evidence="1" id="KW-0378">Hydrolase</keyword>
<sequence>MSSSAKAATDVSTDPHLDPQVRSFLTELNKDSSPFWELPGPQVRATLTGLQAKTPVDISGISVAEKTILQDGRSVKLYIVKPDGVKGTPPVILFIHGGVWLAGNFENHKRLVRDLAVGSEAAVVFVEYTPIPDAVFPTQLEESYAAAKWVAAHGAEIGVDGSRMAVAGNSVGGDMSAALTLMAKDRGGPAIRYQVLFIPATDTDFDTDSYRDFGTGRFLARAFMQYGWNIYAPDAATRRNPYAAPLQASLEQLKGLPPALVITAENDPLRDEGEAYARKLKEAGVEVAAVRYNGTIHDFVLLNALRHVPSTEEAIEQANEGFRQHLKP</sequence>
<organism evidence="3 4">
    <name type="scientific">Hypericibacter adhaerens</name>
    <dbReference type="NCBI Taxonomy" id="2602016"/>
    <lineage>
        <taxon>Bacteria</taxon>
        <taxon>Pseudomonadati</taxon>
        <taxon>Pseudomonadota</taxon>
        <taxon>Alphaproteobacteria</taxon>
        <taxon>Rhodospirillales</taxon>
        <taxon>Dongiaceae</taxon>
        <taxon>Hypericibacter</taxon>
    </lineage>
</organism>
<dbReference type="AlphaFoldDB" id="A0A5J6MY14"/>
<evidence type="ECO:0000313" key="3">
    <source>
        <dbReference type="EMBL" id="QEX21823.1"/>
    </source>
</evidence>
<evidence type="ECO:0000259" key="2">
    <source>
        <dbReference type="Pfam" id="PF07859"/>
    </source>
</evidence>
<dbReference type="PANTHER" id="PTHR48081:SF8">
    <property type="entry name" value="ALPHA_BETA HYDROLASE FOLD-3 DOMAIN-CONTAINING PROTEIN-RELATED"/>
    <property type="match status" value="1"/>
</dbReference>